<sequence>MKILFVLIVVVLHAFLGASQADDCSGIWNGDQQLNRSSSVAIRLTLLHHQHPCSPIRHPTRTDLPLTWHRSRTLDRERMLASRLFFRRRRRASATNVSVPVTIDAAGASYGFVAQIGLGTPPTMQSVLIDSAASFSWVQCKPCGDGCYEQDGPLMDVLASTTYRRVPCSSPLCLSASAATMAHTDCSPGYNGACLYRITYMDRSASKGCLSTDTLTVGEESFPEFVFGCSRRHEGAFGRYAGIFGFAIGRLSFFSQVVEKAHQYRAFSYYLPSPSSVGYIQVGRYDEGGLSFTPMLTAGHDYYLILTGITVDGCSLDLADDGQGQPSSAATTDDAHLYLDLGSALSILPRRVHARLSDAVAERMRGYDRVRSWPGCFDPAYLSTERAVPAVEMHLKGGARLVLDEDKLMYKRPDGRQCLGFVPGSFFLLGSMQLQMIYVAQDVERSRMGFSNEQYE</sequence>
<feature type="active site" evidence="2">
    <location>
        <position position="340"/>
    </location>
</feature>
<dbReference type="Gene3D" id="2.40.70.10">
    <property type="entry name" value="Acid Proteases"/>
    <property type="match status" value="2"/>
</dbReference>
<evidence type="ECO:0000256" key="2">
    <source>
        <dbReference type="PIRSR" id="PIRSR601461-1"/>
    </source>
</evidence>
<dbReference type="PANTHER" id="PTHR13683">
    <property type="entry name" value="ASPARTYL PROTEASES"/>
    <property type="match status" value="1"/>
</dbReference>
<feature type="chain" id="PRO_5033881847" description="Peptidase A1 domain-containing protein" evidence="3">
    <location>
        <begin position="22"/>
        <end position="456"/>
    </location>
</feature>
<comment type="similarity">
    <text evidence="1">Belongs to the peptidase A1 family.</text>
</comment>
<organism evidence="5 6">
    <name type="scientific">Oryza meyeriana var. granulata</name>
    <dbReference type="NCBI Taxonomy" id="110450"/>
    <lineage>
        <taxon>Eukaryota</taxon>
        <taxon>Viridiplantae</taxon>
        <taxon>Streptophyta</taxon>
        <taxon>Embryophyta</taxon>
        <taxon>Tracheophyta</taxon>
        <taxon>Spermatophyta</taxon>
        <taxon>Magnoliopsida</taxon>
        <taxon>Liliopsida</taxon>
        <taxon>Poales</taxon>
        <taxon>Poaceae</taxon>
        <taxon>BOP clade</taxon>
        <taxon>Oryzoideae</taxon>
        <taxon>Oryzeae</taxon>
        <taxon>Oryzinae</taxon>
        <taxon>Oryza</taxon>
        <taxon>Oryza meyeriana</taxon>
    </lineage>
</organism>
<accession>A0A6G1DWU7</accession>
<name>A0A6G1DWU7_9ORYZ</name>
<gene>
    <name evidence="5" type="ORF">E2562_010523</name>
</gene>
<dbReference type="Proteomes" id="UP000479710">
    <property type="component" value="Unassembled WGS sequence"/>
</dbReference>
<reference evidence="5 6" key="1">
    <citation type="submission" date="2019-11" db="EMBL/GenBank/DDBJ databases">
        <title>Whole genome sequence of Oryza granulata.</title>
        <authorList>
            <person name="Li W."/>
        </authorList>
    </citation>
    <scope>NUCLEOTIDE SEQUENCE [LARGE SCALE GENOMIC DNA]</scope>
    <source>
        <strain evidence="6">cv. Menghai</strain>
        <tissue evidence="5">Leaf</tissue>
    </source>
</reference>
<dbReference type="EMBL" id="SPHZ02000005">
    <property type="protein sequence ID" value="KAF0916673.1"/>
    <property type="molecule type" value="Genomic_DNA"/>
</dbReference>
<dbReference type="AlphaFoldDB" id="A0A6G1DWU7"/>
<dbReference type="InterPro" id="IPR032799">
    <property type="entry name" value="TAXi_C"/>
</dbReference>
<evidence type="ECO:0000313" key="5">
    <source>
        <dbReference type="EMBL" id="KAF0916672.1"/>
    </source>
</evidence>
<dbReference type="EMBL" id="SPHZ02000005">
    <property type="protein sequence ID" value="KAF0916672.1"/>
    <property type="molecule type" value="Genomic_DNA"/>
</dbReference>
<keyword evidence="3" id="KW-0732">Signal</keyword>
<dbReference type="InterPro" id="IPR021109">
    <property type="entry name" value="Peptidase_aspartic_dom_sf"/>
</dbReference>
<feature type="active site" evidence="2">
    <location>
        <position position="130"/>
    </location>
</feature>
<dbReference type="PANTHER" id="PTHR13683:SF750">
    <property type="entry name" value="ASPARTYL PROTEASE AED1"/>
    <property type="match status" value="1"/>
</dbReference>
<proteinExistence type="inferred from homology"/>
<dbReference type="PROSITE" id="PS51767">
    <property type="entry name" value="PEPTIDASE_A1"/>
    <property type="match status" value="1"/>
</dbReference>
<keyword evidence="6" id="KW-1185">Reference proteome</keyword>
<evidence type="ECO:0000259" key="4">
    <source>
        <dbReference type="PROSITE" id="PS51767"/>
    </source>
</evidence>
<evidence type="ECO:0000256" key="3">
    <source>
        <dbReference type="SAM" id="SignalP"/>
    </source>
</evidence>
<dbReference type="Pfam" id="PF14541">
    <property type="entry name" value="TAXi_C"/>
    <property type="match status" value="1"/>
</dbReference>
<dbReference type="InterPro" id="IPR032861">
    <property type="entry name" value="TAXi_N"/>
</dbReference>
<dbReference type="GO" id="GO:0004190">
    <property type="term" value="F:aspartic-type endopeptidase activity"/>
    <property type="evidence" value="ECO:0007669"/>
    <property type="project" value="InterPro"/>
</dbReference>
<feature type="signal peptide" evidence="3">
    <location>
        <begin position="1"/>
        <end position="21"/>
    </location>
</feature>
<protein>
    <recommendedName>
        <fullName evidence="4">Peptidase A1 domain-containing protein</fullName>
    </recommendedName>
</protein>
<evidence type="ECO:0000313" key="6">
    <source>
        <dbReference type="Proteomes" id="UP000479710"/>
    </source>
</evidence>
<dbReference type="GO" id="GO:0006508">
    <property type="term" value="P:proteolysis"/>
    <property type="evidence" value="ECO:0007669"/>
    <property type="project" value="InterPro"/>
</dbReference>
<dbReference type="OrthoDB" id="683723at2759"/>
<comment type="caution">
    <text evidence="5">The sequence shown here is derived from an EMBL/GenBank/DDBJ whole genome shotgun (WGS) entry which is preliminary data.</text>
</comment>
<dbReference type="SUPFAM" id="SSF50630">
    <property type="entry name" value="Acid proteases"/>
    <property type="match status" value="1"/>
</dbReference>
<feature type="domain" description="Peptidase A1" evidence="4">
    <location>
        <begin position="112"/>
        <end position="451"/>
    </location>
</feature>
<dbReference type="Pfam" id="PF14543">
    <property type="entry name" value="TAXi_N"/>
    <property type="match status" value="1"/>
</dbReference>
<evidence type="ECO:0000256" key="1">
    <source>
        <dbReference type="ARBA" id="ARBA00007447"/>
    </source>
</evidence>
<dbReference type="InterPro" id="IPR033121">
    <property type="entry name" value="PEPTIDASE_A1"/>
</dbReference>
<dbReference type="InterPro" id="IPR001461">
    <property type="entry name" value="Aspartic_peptidase_A1"/>
</dbReference>